<evidence type="ECO:0000259" key="21">
    <source>
        <dbReference type="PROSITE" id="PS50030"/>
    </source>
</evidence>
<evidence type="ECO:0000256" key="3">
    <source>
        <dbReference type="ARBA" id="ARBA00006809"/>
    </source>
</evidence>
<evidence type="ECO:0000256" key="2">
    <source>
        <dbReference type="ARBA" id="ARBA00004123"/>
    </source>
</evidence>
<evidence type="ECO:0000256" key="14">
    <source>
        <dbReference type="ARBA" id="ARBA00022833"/>
    </source>
</evidence>
<feature type="domain" description="UBA" evidence="21">
    <location>
        <begin position="1589"/>
        <end position="1630"/>
    </location>
</feature>
<dbReference type="Pfam" id="PF00443">
    <property type="entry name" value="UCH"/>
    <property type="match status" value="1"/>
</dbReference>
<dbReference type="GO" id="GO:0005730">
    <property type="term" value="C:nucleolus"/>
    <property type="evidence" value="ECO:0007669"/>
    <property type="project" value="InterPro"/>
</dbReference>
<comment type="catalytic activity">
    <reaction evidence="1">
        <text>Thiol-dependent hydrolysis of ester, thioester, amide, peptide and isopeptide bonds formed by the C-terminal Gly of ubiquitin (a 76-residue protein attached to proteins as an intracellular targeting signal).</text>
        <dbReference type="EC" id="3.4.19.12"/>
    </reaction>
</comment>
<evidence type="ECO:0000313" key="24">
    <source>
        <dbReference type="EMBL" id="KAF2147519.1"/>
    </source>
</evidence>
<dbReference type="OrthoDB" id="361536at2759"/>
<proteinExistence type="inferred from homology"/>
<evidence type="ECO:0000256" key="18">
    <source>
        <dbReference type="ARBA" id="ARBA00032096"/>
    </source>
</evidence>
<dbReference type="SMART" id="SM00165">
    <property type="entry name" value="UBA"/>
    <property type="match status" value="2"/>
</dbReference>
<evidence type="ECO:0000256" key="9">
    <source>
        <dbReference type="ARBA" id="ARBA00022737"/>
    </source>
</evidence>
<organism evidence="24 25">
    <name type="scientific">Aplosporella prunicola CBS 121167</name>
    <dbReference type="NCBI Taxonomy" id="1176127"/>
    <lineage>
        <taxon>Eukaryota</taxon>
        <taxon>Fungi</taxon>
        <taxon>Dikarya</taxon>
        <taxon>Ascomycota</taxon>
        <taxon>Pezizomycotina</taxon>
        <taxon>Dothideomycetes</taxon>
        <taxon>Dothideomycetes incertae sedis</taxon>
        <taxon>Botryosphaeriales</taxon>
        <taxon>Aplosporellaceae</taxon>
        <taxon>Aplosporella</taxon>
    </lineage>
</organism>
<dbReference type="InterPro" id="IPR018200">
    <property type="entry name" value="USP_CS"/>
</dbReference>
<feature type="region of interest" description="Disordered" evidence="20">
    <location>
        <begin position="778"/>
        <end position="799"/>
    </location>
</feature>
<feature type="compositionally biased region" description="Acidic residues" evidence="20">
    <location>
        <begin position="786"/>
        <end position="799"/>
    </location>
</feature>
<dbReference type="Gene3D" id="3.90.70.10">
    <property type="entry name" value="Cysteine proteinases"/>
    <property type="match status" value="1"/>
</dbReference>
<dbReference type="CDD" id="cd02658">
    <property type="entry name" value="Peptidase_C19B"/>
    <property type="match status" value="1"/>
</dbReference>
<dbReference type="InterPro" id="IPR007015">
    <property type="entry name" value="DNA_pol_V/MYBBP1A"/>
</dbReference>
<gene>
    <name evidence="24" type="ORF">K452DRAFT_304334</name>
</gene>
<feature type="domain" description="UBP-type" evidence="23">
    <location>
        <begin position="1146"/>
        <end position="1255"/>
    </location>
</feature>
<dbReference type="PROSITE" id="PS00972">
    <property type="entry name" value="USP_1"/>
    <property type="match status" value="1"/>
</dbReference>
<keyword evidence="25" id="KW-1185">Reference proteome</keyword>
<dbReference type="GO" id="GO:0008270">
    <property type="term" value="F:zinc ion binding"/>
    <property type="evidence" value="ECO:0007669"/>
    <property type="project" value="UniProtKB-KW"/>
</dbReference>
<sequence>MSRKRQFDNAPQEAPSDPATRKRRRQFTEEDAKLAKIYDGLADEARDIRLDAAKELVLKLSPENAPSAEVANKVLVRLIKGLCSGRKAARFGFFIALTEVLRQLYSPNAPEISGLEPNIHGLVKLVAELTQADGKEKRDHLLGRVFGYKAIIQSDILVQPASPKECWANVLEQLYNLAREKGWLREECGLILCEAVRTLAKEKSDRKLVQDIVDGLCSNNLAKTPEGVAIWLTVSSLFPKFELPQSTWHKQDPLCSKERQTLANVMRENFANSSSGAAENGKKVKAGTSQPTLNFAWEIVITTFMQKNAEKESDFSKFWTDLVDNNLFSASASPEQKSKGFQLFSKMLSSAPTWALPAIFSPNLMRCLINQRNDAERYLHNAAKAPLDEIRARVKKSPDAAAPILEGLITKHGSLNFDQITKTKTVEGALSQANDAAFEKLLPLFKRLIYRPEEEDEKVVESRRRTVADMLVSAVRSRNKENPVGDSESWLQQLLVLLTELAYFTPTSSTSPDDLPLPSISEGSRSVFQGRLSSCLAHLLTTKLDIEMKYPYAVVSATRSKDKSSKSLSLVFKADKAVSKAVKQAHKQLEEIATKEAKTKEKKKPALRAFKLLFSLTILQVYNGDAEAVAILEELETCYNSAFQKGEKGSDAFQMLIEVLLGFAAKPSILFRKLSEQVFTTFASELSAEGLQSMIDILSKKESIAGQQDLFDQDASDVEEVESEDDDVEEASDVEMLDDDAEGEGEESDEEEEDESESGGEADQEELEKFDALLAQTLKTSAPNGEGEDEEGSDEDMDDEEMMALEPQLAKIFKERQKTSGKKKENKDAKETMINFKNRVLDLLLIYVKQQHNNILAMDLILPLLELIRSTTSKQIAEKSFNLLKQYFDSAKKGLPTPSEDADVWALLKDVHTEVTKDASKLHAGACSRSSLFIAKVLITLDGSNYEKLVDLYAETQKQWYKDPKSQVHPSFFNEWMNWSIATKKQNNRTSAENIMACKHVDVPELRAPGPNQSVYREDCTQCFDSIDEPSGLDVCLYCFNGGCNGERNHGHLHYQTRKHPLVLNIRQTKKKVKRDEPPQKMSKLAIAAETEADRYDTTTQVKCHECGVDDVDKTAGKLPQVVDAVLKANTFARQEEVKAWEQEMIPCEHTLCLEQDAPKKIESQDLGHCSMCDLKENLWLCLTCGNLGCGRAQYGGIGGNSHGLAHTDNTKHPVAVKLGSLTADGTADIYCYACNEERVDPELTAHLAHWGIDIAGREKTEKSLTEMQIEQNLRWEFSMTSEDGKELKPLFGAGFTGLKNLGNSCYLASVLQALFDMPEFRDRYYHPNEAPPQADFPAEDLETQLRKLADGLLSGRYSKPDSDVIASEHSPEVPHQKGLAPAMLKHLIGRGHPEFSTMRQQDSFELLLHLLKLVTRSQHPAPLKDPVDAFRFAMEQKLQCLKCKKVRYRTDEMENISIPVPIKRIPKEDKMEVTDAQGKEKPKEEFEHVTLKECLDIFTASEVVELTCASCGSKDGFAKQSLFKTFPDILAVNARRFELVNWVPTKLDVPVVVSDEPFSFDAYKSAGIQEGEELLPEDADEGASNKFVPNEVALSMLQEMGFPRVRCEKALHATGNEDPEAASNWLFSHMDDPDIDVPVDLGGSGNTTKGGATVVDAGQIEMMTAMGFSEPQARQALKETNNDPERAVDWLFNHPEATGDFGDDAGAEAPAEPKEKTIPGSDKLPANFQLQSIVCHKGSSIHAGHYVAFVRKQVPGEASAAWVLFNDEKVAKASDVDEMKKFAYVYFFRRV</sequence>
<evidence type="ECO:0000256" key="13">
    <source>
        <dbReference type="ARBA" id="ARBA00022807"/>
    </source>
</evidence>
<dbReference type="SUPFAM" id="SSF46934">
    <property type="entry name" value="UBA-like"/>
    <property type="match status" value="1"/>
</dbReference>
<keyword evidence="14" id="KW-0862">Zinc</keyword>
<evidence type="ECO:0000256" key="19">
    <source>
        <dbReference type="PROSITE-ProRule" id="PRU00502"/>
    </source>
</evidence>
<feature type="region of interest" description="Disordered" evidence="20">
    <location>
        <begin position="1701"/>
        <end position="1723"/>
    </location>
</feature>
<dbReference type="SUPFAM" id="SSF48371">
    <property type="entry name" value="ARM repeat"/>
    <property type="match status" value="1"/>
</dbReference>
<dbReference type="FunFam" id="3.30.40.10:FF:000396">
    <property type="entry name" value="Ubiquitin carboxyl-terminal hydrolase"/>
    <property type="match status" value="1"/>
</dbReference>
<dbReference type="PROSITE" id="PS00973">
    <property type="entry name" value="USP_2"/>
    <property type="match status" value="1"/>
</dbReference>
<dbReference type="GO" id="GO:0004843">
    <property type="term" value="F:cysteine-type deubiquitinase activity"/>
    <property type="evidence" value="ECO:0007669"/>
    <property type="project" value="UniProtKB-EC"/>
</dbReference>
<dbReference type="InterPro" id="IPR013083">
    <property type="entry name" value="Znf_RING/FYVE/PHD"/>
</dbReference>
<dbReference type="RefSeq" id="XP_033403227.1">
    <property type="nucleotide sequence ID" value="XM_033542810.1"/>
</dbReference>
<dbReference type="Gene3D" id="3.30.40.10">
    <property type="entry name" value="Zinc/RING finger domain, C3HC4 (zinc finger)"/>
    <property type="match status" value="2"/>
</dbReference>
<feature type="region of interest" description="Disordered" evidence="20">
    <location>
        <begin position="714"/>
        <end position="765"/>
    </location>
</feature>
<feature type="domain" description="UBP-type" evidence="23">
    <location>
        <begin position="996"/>
        <end position="1102"/>
    </location>
</feature>
<dbReference type="InterPro" id="IPR009060">
    <property type="entry name" value="UBA-like_sf"/>
</dbReference>
<evidence type="ECO:0000256" key="4">
    <source>
        <dbReference type="ARBA" id="ARBA00009085"/>
    </source>
</evidence>
<feature type="domain" description="UBA" evidence="21">
    <location>
        <begin position="1655"/>
        <end position="1695"/>
    </location>
</feature>
<evidence type="ECO:0000259" key="22">
    <source>
        <dbReference type="PROSITE" id="PS50235"/>
    </source>
</evidence>
<dbReference type="Pfam" id="PF04931">
    <property type="entry name" value="DNA_pol_phi"/>
    <property type="match status" value="1"/>
</dbReference>
<dbReference type="InterPro" id="IPR001394">
    <property type="entry name" value="Peptidase_C19_UCH"/>
</dbReference>
<feature type="domain" description="USP" evidence="22">
    <location>
        <begin position="1297"/>
        <end position="1792"/>
    </location>
</feature>
<dbReference type="InterPro" id="IPR015940">
    <property type="entry name" value="UBA"/>
</dbReference>
<evidence type="ECO:0000256" key="12">
    <source>
        <dbReference type="ARBA" id="ARBA00022801"/>
    </source>
</evidence>
<dbReference type="Gene3D" id="1.10.8.10">
    <property type="entry name" value="DNA helicase RuvA subunit, C-terminal domain"/>
    <property type="match status" value="2"/>
</dbReference>
<dbReference type="FunFam" id="3.30.40.10:FF:000587">
    <property type="entry name" value="Ubiquitin carboxyl-terminal hydrolase"/>
    <property type="match status" value="1"/>
</dbReference>
<name>A0A6A6BTR1_9PEZI</name>
<dbReference type="SMART" id="SM00290">
    <property type="entry name" value="ZnF_UBP"/>
    <property type="match status" value="2"/>
</dbReference>
<dbReference type="Pfam" id="PF00627">
    <property type="entry name" value="UBA"/>
    <property type="match status" value="2"/>
</dbReference>
<evidence type="ECO:0000256" key="10">
    <source>
        <dbReference type="ARBA" id="ARBA00022771"/>
    </source>
</evidence>
<evidence type="ECO:0000259" key="23">
    <source>
        <dbReference type="PROSITE" id="PS50271"/>
    </source>
</evidence>
<dbReference type="GeneID" id="54300307"/>
<dbReference type="InterPro" id="IPR016024">
    <property type="entry name" value="ARM-type_fold"/>
</dbReference>
<reference evidence="24" key="1">
    <citation type="journal article" date="2020" name="Stud. Mycol.">
        <title>101 Dothideomycetes genomes: a test case for predicting lifestyles and emergence of pathogens.</title>
        <authorList>
            <person name="Haridas S."/>
            <person name="Albert R."/>
            <person name="Binder M."/>
            <person name="Bloem J."/>
            <person name="Labutti K."/>
            <person name="Salamov A."/>
            <person name="Andreopoulos B."/>
            <person name="Baker S."/>
            <person name="Barry K."/>
            <person name="Bills G."/>
            <person name="Bluhm B."/>
            <person name="Cannon C."/>
            <person name="Castanera R."/>
            <person name="Culley D."/>
            <person name="Daum C."/>
            <person name="Ezra D."/>
            <person name="Gonzalez J."/>
            <person name="Henrissat B."/>
            <person name="Kuo A."/>
            <person name="Liang C."/>
            <person name="Lipzen A."/>
            <person name="Lutzoni F."/>
            <person name="Magnuson J."/>
            <person name="Mondo S."/>
            <person name="Nolan M."/>
            <person name="Ohm R."/>
            <person name="Pangilinan J."/>
            <person name="Park H.-J."/>
            <person name="Ramirez L."/>
            <person name="Alfaro M."/>
            <person name="Sun H."/>
            <person name="Tritt A."/>
            <person name="Yoshinaga Y."/>
            <person name="Zwiers L.-H."/>
            <person name="Turgeon B."/>
            <person name="Goodwin S."/>
            <person name="Spatafora J."/>
            <person name="Crous P."/>
            <person name="Grigoriev I."/>
        </authorList>
    </citation>
    <scope>NUCLEOTIDE SEQUENCE</scope>
    <source>
        <strain evidence="24">CBS 121167</strain>
    </source>
</reference>
<keyword evidence="15" id="KW-0539">Nucleus</keyword>
<dbReference type="SUPFAM" id="SSF54001">
    <property type="entry name" value="Cysteine proteinases"/>
    <property type="match status" value="1"/>
</dbReference>
<evidence type="ECO:0000256" key="11">
    <source>
        <dbReference type="ARBA" id="ARBA00022786"/>
    </source>
</evidence>
<dbReference type="EMBL" id="ML995474">
    <property type="protein sequence ID" value="KAF2147519.1"/>
    <property type="molecule type" value="Genomic_DNA"/>
</dbReference>
<keyword evidence="12" id="KW-0378">Hydrolase</keyword>
<comment type="similarity">
    <text evidence="4">Belongs to the peptidase C19 family.</text>
</comment>
<dbReference type="GO" id="GO:0006508">
    <property type="term" value="P:proteolysis"/>
    <property type="evidence" value="ECO:0007669"/>
    <property type="project" value="UniProtKB-KW"/>
</dbReference>
<dbReference type="PANTHER" id="PTHR13213:SF2">
    <property type="entry name" value="MYB-BINDING PROTEIN 1A"/>
    <property type="match status" value="1"/>
</dbReference>
<dbReference type="PROSITE" id="PS50271">
    <property type="entry name" value="ZF_UBP"/>
    <property type="match status" value="2"/>
</dbReference>
<evidence type="ECO:0000256" key="6">
    <source>
        <dbReference type="ARBA" id="ARBA00014611"/>
    </source>
</evidence>
<keyword evidence="13" id="KW-0788">Thiol protease</keyword>
<dbReference type="EC" id="3.4.19.12" evidence="5"/>
<dbReference type="GO" id="GO:0006355">
    <property type="term" value="P:regulation of DNA-templated transcription"/>
    <property type="evidence" value="ECO:0007669"/>
    <property type="project" value="InterPro"/>
</dbReference>
<evidence type="ECO:0000313" key="25">
    <source>
        <dbReference type="Proteomes" id="UP000799438"/>
    </source>
</evidence>
<protein>
    <recommendedName>
        <fullName evidence="6">Ubiquitin carboxyl-terminal hydrolase 14</fullName>
        <ecNumber evidence="5">3.4.19.12</ecNumber>
    </recommendedName>
    <alternativeName>
        <fullName evidence="16">Deubiquitinating enzyme 14</fullName>
    </alternativeName>
    <alternativeName>
        <fullName evidence="17">Ubiquitin thioesterase 14</fullName>
    </alternativeName>
    <alternativeName>
        <fullName evidence="18">Ubiquitin-specific-processing protease 14</fullName>
    </alternativeName>
</protein>
<evidence type="ECO:0000256" key="17">
    <source>
        <dbReference type="ARBA" id="ARBA00029889"/>
    </source>
</evidence>
<evidence type="ECO:0000256" key="15">
    <source>
        <dbReference type="ARBA" id="ARBA00023242"/>
    </source>
</evidence>
<dbReference type="GO" id="GO:0016579">
    <property type="term" value="P:protein deubiquitination"/>
    <property type="evidence" value="ECO:0007669"/>
    <property type="project" value="InterPro"/>
</dbReference>
<dbReference type="FunFam" id="3.90.70.10:FF:000235">
    <property type="entry name" value="Ubiquitin carboxyl-terminal hydrolase"/>
    <property type="match status" value="1"/>
</dbReference>
<dbReference type="FunFam" id="1.10.8.10:FF:000086">
    <property type="entry name" value="Ubiquitin carboxyl-terminal hydrolase"/>
    <property type="match status" value="1"/>
</dbReference>
<dbReference type="InterPro" id="IPR001607">
    <property type="entry name" value="Znf_UBP"/>
</dbReference>
<dbReference type="SUPFAM" id="SSF57850">
    <property type="entry name" value="RING/U-box"/>
    <property type="match status" value="2"/>
</dbReference>
<comment type="subcellular location">
    <subcellularLocation>
        <location evidence="2">Nucleus</location>
    </subcellularLocation>
</comment>
<dbReference type="PROSITE" id="PS50235">
    <property type="entry name" value="USP_3"/>
    <property type="match status" value="1"/>
</dbReference>
<dbReference type="InterPro" id="IPR041432">
    <property type="entry name" value="UBP13_Znf-UBP_var"/>
</dbReference>
<keyword evidence="9" id="KW-0677">Repeat</keyword>
<dbReference type="Pfam" id="PF02148">
    <property type="entry name" value="zf-UBP"/>
    <property type="match status" value="1"/>
</dbReference>
<evidence type="ECO:0000256" key="5">
    <source>
        <dbReference type="ARBA" id="ARBA00012759"/>
    </source>
</evidence>
<dbReference type="FunFam" id="3.90.70.10:FF:000144">
    <property type="entry name" value="Ubiquitinyl hydrolase 1"/>
    <property type="match status" value="1"/>
</dbReference>
<dbReference type="PROSITE" id="PS50030">
    <property type="entry name" value="UBA"/>
    <property type="match status" value="2"/>
</dbReference>
<dbReference type="Pfam" id="PF17807">
    <property type="entry name" value="zf-UBP_var"/>
    <property type="match status" value="1"/>
</dbReference>
<dbReference type="InterPro" id="IPR038765">
    <property type="entry name" value="Papain-like_cys_pep_sf"/>
</dbReference>
<dbReference type="GO" id="GO:0000182">
    <property type="term" value="F:rDNA binding"/>
    <property type="evidence" value="ECO:0007669"/>
    <property type="project" value="TreeGrafter"/>
</dbReference>
<keyword evidence="11" id="KW-0833">Ubl conjugation pathway</keyword>
<keyword evidence="7" id="KW-0645">Protease</keyword>
<dbReference type="InterPro" id="IPR028889">
    <property type="entry name" value="USP"/>
</dbReference>
<accession>A0A6A6BTR1</accession>
<evidence type="ECO:0000256" key="8">
    <source>
        <dbReference type="ARBA" id="ARBA00022723"/>
    </source>
</evidence>
<evidence type="ECO:0000256" key="1">
    <source>
        <dbReference type="ARBA" id="ARBA00000707"/>
    </source>
</evidence>
<dbReference type="PANTHER" id="PTHR13213">
    <property type="entry name" value="MYB-BINDING PROTEIN 1A FAMILY MEMBER"/>
    <property type="match status" value="1"/>
</dbReference>
<evidence type="ECO:0000256" key="20">
    <source>
        <dbReference type="SAM" id="MobiDB-lite"/>
    </source>
</evidence>
<evidence type="ECO:0000256" key="7">
    <source>
        <dbReference type="ARBA" id="ARBA00022670"/>
    </source>
</evidence>
<feature type="region of interest" description="Disordered" evidence="20">
    <location>
        <begin position="1"/>
        <end position="28"/>
    </location>
</feature>
<evidence type="ECO:0000256" key="16">
    <source>
        <dbReference type="ARBA" id="ARBA00029877"/>
    </source>
</evidence>
<dbReference type="Proteomes" id="UP000799438">
    <property type="component" value="Unassembled WGS sequence"/>
</dbReference>
<keyword evidence="10 19" id="KW-0863">Zinc-finger</keyword>
<dbReference type="CDD" id="cd14386">
    <property type="entry name" value="UBA2_UBP5"/>
    <property type="match status" value="1"/>
</dbReference>
<keyword evidence="8" id="KW-0479">Metal-binding</keyword>
<comment type="similarity">
    <text evidence="3">Belongs to the MYBBP1A family.</text>
</comment>